<organism evidence="2 3">
    <name type="scientific">Chitinophaga barathri</name>
    <dbReference type="NCBI Taxonomy" id="1647451"/>
    <lineage>
        <taxon>Bacteria</taxon>
        <taxon>Pseudomonadati</taxon>
        <taxon>Bacteroidota</taxon>
        <taxon>Chitinophagia</taxon>
        <taxon>Chitinophagales</taxon>
        <taxon>Chitinophagaceae</taxon>
        <taxon>Chitinophaga</taxon>
    </lineage>
</organism>
<reference evidence="3" key="1">
    <citation type="submission" date="2018-11" db="EMBL/GenBank/DDBJ databases">
        <title>Chitinophaga lutea sp.nov., isolate from arsenic contaminated soil.</title>
        <authorList>
            <person name="Zong Y."/>
        </authorList>
    </citation>
    <scope>NUCLEOTIDE SEQUENCE [LARGE SCALE GENOMIC DNA]</scope>
    <source>
        <strain evidence="3">YLT18</strain>
    </source>
</reference>
<keyword evidence="1" id="KW-0812">Transmembrane</keyword>
<keyword evidence="1" id="KW-0472">Membrane</keyword>
<evidence type="ECO:0000256" key="1">
    <source>
        <dbReference type="SAM" id="Phobius"/>
    </source>
</evidence>
<proteinExistence type="predicted"/>
<feature type="transmembrane region" description="Helical" evidence="1">
    <location>
        <begin position="6"/>
        <end position="30"/>
    </location>
</feature>
<evidence type="ECO:0000313" key="2">
    <source>
        <dbReference type="EMBL" id="RPD39166.1"/>
    </source>
</evidence>
<name>A0A3N4MBK3_9BACT</name>
<evidence type="ECO:0000313" key="3">
    <source>
        <dbReference type="Proteomes" id="UP000279089"/>
    </source>
</evidence>
<gene>
    <name evidence="2" type="ORF">EG028_21380</name>
</gene>
<dbReference type="Proteomes" id="UP000279089">
    <property type="component" value="Unassembled WGS sequence"/>
</dbReference>
<comment type="caution">
    <text evidence="2">The sequence shown here is derived from an EMBL/GenBank/DDBJ whole genome shotgun (WGS) entry which is preliminary data.</text>
</comment>
<sequence length="92" mass="10385">MNGALIYFIIQQPGLWWTITSALLIPFHLFHAGRAIRQLTIADRLVYSEKLPPQLQQACILQAIARLWPLTGKAGKKYLEQAASFVQPVKNV</sequence>
<protein>
    <submittedName>
        <fullName evidence="2">Uncharacterized protein</fullName>
    </submittedName>
</protein>
<keyword evidence="1" id="KW-1133">Transmembrane helix</keyword>
<dbReference type="EMBL" id="RMBX01000012">
    <property type="protein sequence ID" value="RPD39166.1"/>
    <property type="molecule type" value="Genomic_DNA"/>
</dbReference>
<keyword evidence="3" id="KW-1185">Reference proteome</keyword>
<dbReference type="AlphaFoldDB" id="A0A3N4MBK3"/>
<accession>A0A3N4MBK3</accession>